<comment type="caution">
    <text evidence="8">The sequence shown here is derived from an EMBL/GenBank/DDBJ whole genome shotgun (WGS) entry which is preliminary data.</text>
</comment>
<dbReference type="OrthoDB" id="6465387at2"/>
<dbReference type="STRING" id="1926881.BTJ39_03655"/>
<dbReference type="EMBL" id="MRUL01000002">
    <property type="protein sequence ID" value="OON41076.1"/>
    <property type="molecule type" value="Genomic_DNA"/>
</dbReference>
<dbReference type="GO" id="GO:0009986">
    <property type="term" value="C:cell surface"/>
    <property type="evidence" value="ECO:0007669"/>
    <property type="project" value="UniProtKB-SubCell"/>
</dbReference>
<dbReference type="InterPro" id="IPR011841">
    <property type="entry name" value="T3SS_needle_YscF"/>
</dbReference>
<keyword evidence="5" id="KW-0653">Protein transport</keyword>
<dbReference type="RefSeq" id="WP_078001319.1">
    <property type="nucleotide sequence ID" value="NZ_MRUL01000002.1"/>
</dbReference>
<name>A0A1S8YQM2_9GAMM</name>
<dbReference type="Pfam" id="PF09392">
    <property type="entry name" value="T3SS_needle_F"/>
    <property type="match status" value="1"/>
</dbReference>
<dbReference type="GO" id="GO:0030254">
    <property type="term" value="P:protein secretion by the type III secretion system"/>
    <property type="evidence" value="ECO:0007669"/>
    <property type="project" value="InterPro"/>
</dbReference>
<dbReference type="SUPFAM" id="SSF140129">
    <property type="entry name" value="MxiH-like"/>
    <property type="match status" value="1"/>
</dbReference>
<evidence type="ECO:0000313" key="8">
    <source>
        <dbReference type="EMBL" id="OON41076.1"/>
    </source>
</evidence>
<dbReference type="GO" id="GO:0005576">
    <property type="term" value="C:extracellular region"/>
    <property type="evidence" value="ECO:0007669"/>
    <property type="project" value="UniProtKB-SubCell"/>
</dbReference>
<dbReference type="InterPro" id="IPR021123">
    <property type="entry name" value="T3SS_needle-like"/>
</dbReference>
<evidence type="ECO:0000256" key="4">
    <source>
        <dbReference type="ARBA" id="ARBA00022525"/>
    </source>
</evidence>
<protein>
    <submittedName>
        <fullName evidence="8">EscF/YscF/HrpA family type III secretion system needle major subunit</fullName>
    </submittedName>
</protein>
<evidence type="ECO:0000256" key="1">
    <source>
        <dbReference type="ARBA" id="ARBA00004241"/>
    </source>
</evidence>
<dbReference type="InterPro" id="IPR037203">
    <property type="entry name" value="T3SS_needle-like_sf"/>
</dbReference>
<dbReference type="Gene3D" id="1.20.58.90">
    <property type="match status" value="1"/>
</dbReference>
<comment type="subcellular location">
    <subcellularLocation>
        <location evidence="1">Cell surface</location>
    </subcellularLocation>
    <subcellularLocation>
        <location evidence="2">Secreted</location>
    </subcellularLocation>
</comment>
<keyword evidence="6" id="KW-0843">Virulence</keyword>
<evidence type="ECO:0000256" key="7">
    <source>
        <dbReference type="ARBA" id="ARBA00035658"/>
    </source>
</evidence>
<sequence>MATDVINTPADIGDGRHIQKLSDSFNTGVATLKTKVTTALEALNGNPSDPTTLSNYQAALAEYTLYRNAQSNVVKAYRDIDQSIIANYK</sequence>
<evidence type="ECO:0000256" key="5">
    <source>
        <dbReference type="ARBA" id="ARBA00022927"/>
    </source>
</evidence>
<proteinExistence type="inferred from homology"/>
<comment type="similarity">
    <text evidence="7">Belongs to the SctF family.</text>
</comment>
<evidence type="ECO:0000256" key="2">
    <source>
        <dbReference type="ARBA" id="ARBA00004613"/>
    </source>
</evidence>
<keyword evidence="9" id="KW-1185">Reference proteome</keyword>
<gene>
    <name evidence="8" type="ORF">BTJ39_03655</name>
</gene>
<dbReference type="NCBIfam" id="TIGR02105">
    <property type="entry name" value="III_needle"/>
    <property type="match status" value="1"/>
</dbReference>
<keyword evidence="3" id="KW-0813">Transport</keyword>
<dbReference type="GO" id="GO:0030257">
    <property type="term" value="C:type III protein secretion system complex"/>
    <property type="evidence" value="ECO:0007669"/>
    <property type="project" value="InterPro"/>
</dbReference>
<dbReference type="AlphaFoldDB" id="A0A1S8YQM2"/>
<evidence type="ECO:0000256" key="6">
    <source>
        <dbReference type="ARBA" id="ARBA00023026"/>
    </source>
</evidence>
<reference evidence="8 9" key="1">
    <citation type="submission" date="2016-12" db="EMBL/GenBank/DDBJ databases">
        <title>Izhakiella australiana sp. nov. of genus Izhakiella isolated from Australian desert.</title>
        <authorList>
            <person name="Ji M."/>
        </authorList>
    </citation>
    <scope>NUCLEOTIDE SEQUENCE [LARGE SCALE GENOMIC DNA]</scope>
    <source>
        <strain evidence="8 9">D4N98</strain>
    </source>
</reference>
<dbReference type="Proteomes" id="UP000190667">
    <property type="component" value="Unassembled WGS sequence"/>
</dbReference>
<organism evidence="8 9">
    <name type="scientific">Izhakiella australiensis</name>
    <dbReference type="NCBI Taxonomy" id="1926881"/>
    <lineage>
        <taxon>Bacteria</taxon>
        <taxon>Pseudomonadati</taxon>
        <taxon>Pseudomonadota</taxon>
        <taxon>Gammaproteobacteria</taxon>
        <taxon>Enterobacterales</taxon>
        <taxon>Erwiniaceae</taxon>
        <taxon>Izhakiella</taxon>
    </lineage>
</organism>
<evidence type="ECO:0000313" key="9">
    <source>
        <dbReference type="Proteomes" id="UP000190667"/>
    </source>
</evidence>
<keyword evidence="4" id="KW-0964">Secreted</keyword>
<accession>A0A1S8YQM2</accession>
<evidence type="ECO:0000256" key="3">
    <source>
        <dbReference type="ARBA" id="ARBA00022448"/>
    </source>
</evidence>